<dbReference type="Proteomes" id="UP000654345">
    <property type="component" value="Unassembled WGS sequence"/>
</dbReference>
<dbReference type="InterPro" id="IPR010994">
    <property type="entry name" value="RuvA_2-like"/>
</dbReference>
<dbReference type="SUPFAM" id="SSF47781">
    <property type="entry name" value="RuvA domain 2-like"/>
    <property type="match status" value="1"/>
</dbReference>
<evidence type="ECO:0000313" key="7">
    <source>
        <dbReference type="EMBL" id="GHO58897.1"/>
    </source>
</evidence>
<evidence type="ECO:0000256" key="2">
    <source>
        <dbReference type="ARBA" id="ARBA00022840"/>
    </source>
</evidence>
<evidence type="ECO:0000313" key="8">
    <source>
        <dbReference type="Proteomes" id="UP000654345"/>
    </source>
</evidence>
<name>A0ABQ3V1S6_9CHLR</name>
<dbReference type="Pfam" id="PF14490">
    <property type="entry name" value="HHH_RecD2"/>
    <property type="match status" value="1"/>
</dbReference>
<dbReference type="InterPro" id="IPR055446">
    <property type="entry name" value="RecD2_N_OB"/>
</dbReference>
<proteinExistence type="inferred from homology"/>
<evidence type="ECO:0000256" key="1">
    <source>
        <dbReference type="ARBA" id="ARBA00022741"/>
    </source>
</evidence>
<dbReference type="CDD" id="cd17933">
    <property type="entry name" value="DEXSc_RecD-like"/>
    <property type="match status" value="1"/>
</dbReference>
<feature type="binding site" evidence="3">
    <location>
        <begin position="374"/>
        <end position="378"/>
    </location>
    <ligand>
        <name>ATP</name>
        <dbReference type="ChEBI" id="CHEBI:30616"/>
    </ligand>
</feature>
<accession>A0ABQ3V1S6</accession>
<dbReference type="PANTHER" id="PTHR43788">
    <property type="entry name" value="DNA2/NAM7 HELICASE FAMILY MEMBER"/>
    <property type="match status" value="1"/>
</dbReference>
<keyword evidence="3" id="KW-0238">DNA-binding</keyword>
<dbReference type="SMART" id="SM00382">
    <property type="entry name" value="AAA"/>
    <property type="match status" value="1"/>
</dbReference>
<dbReference type="CDD" id="cd18809">
    <property type="entry name" value="SF1_C_RecD"/>
    <property type="match status" value="1"/>
</dbReference>
<dbReference type="InterPro" id="IPR003583">
    <property type="entry name" value="Hlx-hairpin-Hlx_DNA-bd_motif"/>
</dbReference>
<feature type="region of interest" description="Disordered" evidence="4">
    <location>
        <begin position="1"/>
        <end position="22"/>
    </location>
</feature>
<dbReference type="RefSeq" id="WP_201375135.1">
    <property type="nucleotide sequence ID" value="NZ_BNJG01000003.1"/>
</dbReference>
<gene>
    <name evidence="7" type="primary">recD2_2</name>
    <name evidence="3" type="synonym">recD2</name>
    <name evidence="7" type="ORF">KSB_73720</name>
</gene>
<dbReference type="InterPro" id="IPR006345">
    <property type="entry name" value="RecD2"/>
</dbReference>
<dbReference type="Gene3D" id="2.30.30.940">
    <property type="match status" value="1"/>
</dbReference>
<dbReference type="InterPro" id="IPR027785">
    <property type="entry name" value="UvrD-like_helicase_C"/>
</dbReference>
<protein>
    <recommendedName>
        <fullName evidence="3">ATP-dependent RecD2 DNA helicase</fullName>
        <ecNumber evidence="3">5.6.2.3</ecNumber>
    </recommendedName>
    <alternativeName>
        <fullName evidence="3">DNA 5'-3' helicase subunit RecD2</fullName>
    </alternativeName>
</protein>
<dbReference type="Gene3D" id="3.40.50.300">
    <property type="entry name" value="P-loop containing nucleotide triphosphate hydrolases"/>
    <property type="match status" value="2"/>
</dbReference>
<dbReference type="Gene3D" id="1.10.150.20">
    <property type="entry name" value="5' to 3' exonuclease, C-terminal subdomain"/>
    <property type="match status" value="1"/>
</dbReference>
<dbReference type="Gene3D" id="1.10.10.2220">
    <property type="match status" value="1"/>
</dbReference>
<dbReference type="SUPFAM" id="SSF52540">
    <property type="entry name" value="P-loop containing nucleoside triphosphate hydrolases"/>
    <property type="match status" value="1"/>
</dbReference>
<feature type="domain" description="AAA+ ATPase" evidence="6">
    <location>
        <begin position="363"/>
        <end position="504"/>
    </location>
</feature>
<keyword evidence="1 3" id="KW-0547">Nucleotide-binding</keyword>
<feature type="domain" description="Helix-hairpin-helix DNA-binding motif class 1" evidence="5">
    <location>
        <begin position="138"/>
        <end position="157"/>
    </location>
</feature>
<dbReference type="InterPro" id="IPR003593">
    <property type="entry name" value="AAA+_ATPase"/>
</dbReference>
<comment type="catalytic activity">
    <reaction evidence="3">
        <text>ATP + H2O = ADP + phosphate + H(+)</text>
        <dbReference type="Rhea" id="RHEA:13065"/>
        <dbReference type="ChEBI" id="CHEBI:15377"/>
        <dbReference type="ChEBI" id="CHEBI:15378"/>
        <dbReference type="ChEBI" id="CHEBI:30616"/>
        <dbReference type="ChEBI" id="CHEBI:43474"/>
        <dbReference type="ChEBI" id="CHEBI:456216"/>
        <dbReference type="EC" id="5.6.2.3"/>
    </reaction>
</comment>
<feature type="compositionally biased region" description="Polar residues" evidence="4">
    <location>
        <begin position="1"/>
        <end position="18"/>
    </location>
</feature>
<dbReference type="InterPro" id="IPR050534">
    <property type="entry name" value="Coronavir_polyprotein_1ab"/>
</dbReference>
<keyword evidence="8" id="KW-1185">Reference proteome</keyword>
<comment type="similarity">
    <text evidence="3">Belongs to the RecD family. RecD2 subfamily.</text>
</comment>
<dbReference type="Pfam" id="PF14520">
    <property type="entry name" value="HHH_5"/>
    <property type="match status" value="1"/>
</dbReference>
<evidence type="ECO:0000256" key="4">
    <source>
        <dbReference type="SAM" id="MobiDB-lite"/>
    </source>
</evidence>
<feature type="domain" description="Helix-hairpin-helix DNA-binding motif class 1" evidence="5">
    <location>
        <begin position="202"/>
        <end position="221"/>
    </location>
</feature>
<evidence type="ECO:0000259" key="6">
    <source>
        <dbReference type="SMART" id="SM00382"/>
    </source>
</evidence>
<keyword evidence="2 3" id="KW-0067">ATP-binding</keyword>
<dbReference type="InterPro" id="IPR041451">
    <property type="entry name" value="RecD2_SH13"/>
</dbReference>
<organism evidence="7 8">
    <name type="scientific">Ktedonobacter robiniae</name>
    <dbReference type="NCBI Taxonomy" id="2778365"/>
    <lineage>
        <taxon>Bacteria</taxon>
        <taxon>Bacillati</taxon>
        <taxon>Chloroflexota</taxon>
        <taxon>Ktedonobacteria</taxon>
        <taxon>Ktedonobacterales</taxon>
        <taxon>Ktedonobacteraceae</taxon>
        <taxon>Ktedonobacter</taxon>
    </lineage>
</organism>
<dbReference type="PANTHER" id="PTHR43788:SF6">
    <property type="entry name" value="DNA HELICASE B"/>
    <property type="match status" value="1"/>
</dbReference>
<comment type="caution">
    <text evidence="7">The sequence shown here is derived from an EMBL/GenBank/DDBJ whole genome shotgun (WGS) entry which is preliminary data.</text>
</comment>
<dbReference type="InterPro" id="IPR027417">
    <property type="entry name" value="P-loop_NTPase"/>
</dbReference>
<dbReference type="NCBIfam" id="TIGR01448">
    <property type="entry name" value="recD_rel"/>
    <property type="match status" value="1"/>
</dbReference>
<dbReference type="Pfam" id="PF23139">
    <property type="entry name" value="OB_YrrC"/>
    <property type="match status" value="1"/>
</dbReference>
<sequence length="757" mass="83754">MPSFNSEQLESHNNQSPQPKREYIQGTVERVTYHAEDSGYTVARFHVPGRRDLVTVVGRFPAIAAGQSLRLTGFWREHPKYGEQFQALSAQETKPATLTGIEKYLGSGLIKGIGPVTAKRIVAHFQLDTLEIIEQTPARLVEVPGIGASRAQKIASAWAAQKAIKEVMIFLQGHGVSPTYAVKIYKQYGDEAIEIVSRNPYQLATDIYGIGFITADTIARNLGIAPDADFRYQAGILHILGQASDEGHCFLPETVLVERGVEQLALSEFPVAAERILALLGQMVEAQELIAQAGYEDLAQERIYYSPAFYHTEAALAQRLSTFVRHPVEVDQARVQRWIEGYTQKKSIELSEEQRHAVELAASSRLLVLTGGPGCGKTFTTRTIVALWKAMGKSLLLAAPTGRAAQRLAEVSGHEAKTVHRLLAFDPKTMGFRHNEENPLVVDVLVVDEVSMLDLFLAHSLFKALPSHAQILLVGDSDQLPSVGPGMVLYDMIASRQVPVVRLTSIFRQAAESHIIMNAHRINAGQFPQLTPTTRFSASDCLWLEAAEPELGAEGIAHLVQQYLPAHGIDPVREVQILSPSTRGDVGTRQLNALLQELLNPRRYGVAELARGSGYLRVGDRVIQQVNDYQREVFNGDLGTIKAIDVEEQELVVQFAEREVHYDYADLGELSLAWAITIHKSQGSEYPVVILPLFTQHYMLLSRNLLYTGLTRAQRRAILVGPTKAIGMAVNRILDRKRYTALADRLKGIPETTFEAS</sequence>
<feature type="domain" description="Helix-hairpin-helix DNA-binding motif class 1" evidence="5">
    <location>
        <begin position="110"/>
        <end position="124"/>
    </location>
</feature>
<evidence type="ECO:0000256" key="3">
    <source>
        <dbReference type="HAMAP-Rule" id="MF_01488"/>
    </source>
</evidence>
<keyword evidence="3" id="KW-0347">Helicase</keyword>
<keyword evidence="3" id="KW-0378">Hydrolase</keyword>
<dbReference type="SMART" id="SM00278">
    <property type="entry name" value="HhH1"/>
    <property type="match status" value="3"/>
</dbReference>
<dbReference type="Pfam" id="PF13538">
    <property type="entry name" value="UvrD_C_2"/>
    <property type="match status" value="1"/>
</dbReference>
<dbReference type="EC" id="5.6.2.3" evidence="3"/>
<comment type="function">
    <text evidence="3">DNA-dependent ATPase and ATP-dependent 5'-3' DNA helicase. Has no activity on blunt DNA or DNA with 3'-overhangs, requires at least 10 bases of 5'-ssDNA for helicase activity.</text>
</comment>
<dbReference type="Pfam" id="PF18335">
    <property type="entry name" value="SH3_13"/>
    <property type="match status" value="1"/>
</dbReference>
<reference evidence="7 8" key="1">
    <citation type="journal article" date="2021" name="Int. J. Syst. Evol. Microbiol.">
        <title>Reticulibacter mediterranei gen. nov., sp. nov., within the new family Reticulibacteraceae fam. nov., and Ktedonospora formicarum gen. nov., sp. nov., Ktedonobacter robiniae sp. nov., Dictyobacter formicarum sp. nov. and Dictyobacter arantiisoli sp. nov., belonging to the class Ktedonobacteria.</title>
        <authorList>
            <person name="Yabe S."/>
            <person name="Zheng Y."/>
            <person name="Wang C.M."/>
            <person name="Sakai Y."/>
            <person name="Abe K."/>
            <person name="Yokota A."/>
            <person name="Donadio S."/>
            <person name="Cavaletti L."/>
            <person name="Monciardini P."/>
        </authorList>
    </citation>
    <scope>NUCLEOTIDE SEQUENCE [LARGE SCALE GENOMIC DNA]</scope>
    <source>
        <strain evidence="7 8">SOSP1-30</strain>
    </source>
</reference>
<evidence type="ECO:0000259" key="5">
    <source>
        <dbReference type="SMART" id="SM00278"/>
    </source>
</evidence>
<dbReference type="InterPro" id="IPR029493">
    <property type="entry name" value="RecD2-like_HHH"/>
</dbReference>
<dbReference type="HAMAP" id="MF_01488">
    <property type="entry name" value="RecD2"/>
    <property type="match status" value="1"/>
</dbReference>
<dbReference type="Pfam" id="PF13245">
    <property type="entry name" value="AAA_19"/>
    <property type="match status" value="1"/>
</dbReference>
<keyword evidence="3" id="KW-0413">Isomerase</keyword>
<dbReference type="EMBL" id="BNJG01000003">
    <property type="protein sequence ID" value="GHO58897.1"/>
    <property type="molecule type" value="Genomic_DNA"/>
</dbReference>